<evidence type="ECO:0000313" key="2">
    <source>
        <dbReference type="Proteomes" id="UP000177416"/>
    </source>
</evidence>
<evidence type="ECO:0000313" key="1">
    <source>
        <dbReference type="EMBL" id="OGG12881.1"/>
    </source>
</evidence>
<accession>A0A1F5ZKF3</accession>
<gene>
    <name evidence="1" type="ORF">A2875_04570</name>
</gene>
<protein>
    <submittedName>
        <fullName evidence="1">Uncharacterized protein</fullName>
    </submittedName>
</protein>
<dbReference type="EMBL" id="MFJJ01000053">
    <property type="protein sequence ID" value="OGG12881.1"/>
    <property type="molecule type" value="Genomic_DNA"/>
</dbReference>
<comment type="caution">
    <text evidence="1">The sequence shown here is derived from an EMBL/GenBank/DDBJ whole genome shotgun (WGS) entry which is preliminary data.</text>
</comment>
<dbReference type="AlphaFoldDB" id="A0A1F5ZKF3"/>
<name>A0A1F5ZKF3_9BACT</name>
<dbReference type="Proteomes" id="UP000177416">
    <property type="component" value="Unassembled WGS sequence"/>
</dbReference>
<organism evidence="1 2">
    <name type="scientific">Candidatus Gottesmanbacteria bacterium RIFCSPHIGHO2_01_FULL_46_14</name>
    <dbReference type="NCBI Taxonomy" id="1798380"/>
    <lineage>
        <taxon>Bacteria</taxon>
        <taxon>Candidatus Gottesmaniibacteriota</taxon>
    </lineage>
</organism>
<reference evidence="1 2" key="1">
    <citation type="journal article" date="2016" name="Nat. Commun.">
        <title>Thousands of microbial genomes shed light on interconnected biogeochemical processes in an aquifer system.</title>
        <authorList>
            <person name="Anantharaman K."/>
            <person name="Brown C.T."/>
            <person name="Hug L.A."/>
            <person name="Sharon I."/>
            <person name="Castelle C.J."/>
            <person name="Probst A.J."/>
            <person name="Thomas B.C."/>
            <person name="Singh A."/>
            <person name="Wilkins M.J."/>
            <person name="Karaoz U."/>
            <person name="Brodie E.L."/>
            <person name="Williams K.H."/>
            <person name="Hubbard S.S."/>
            <person name="Banfield J.F."/>
        </authorList>
    </citation>
    <scope>NUCLEOTIDE SEQUENCE [LARGE SCALE GENOMIC DNA]</scope>
</reference>
<proteinExistence type="predicted"/>
<sequence length="88" mass="10073">MHGESLRLTPSVFEDPKREITEESQVAYFCNACDTWIPLGSFKQFLNGMRTGASDPYMERVVAHEEKFGHTIVFKIQVNEGGWIEATY</sequence>